<accession>A0AAN9QA41</accession>
<keyword evidence="4" id="KW-1185">Reference proteome</keyword>
<gene>
    <name evidence="3" type="ORF">VNO77_26985</name>
</gene>
<evidence type="ECO:0000313" key="3">
    <source>
        <dbReference type="EMBL" id="KAK7323508.1"/>
    </source>
</evidence>
<reference evidence="3 4" key="1">
    <citation type="submission" date="2024-01" db="EMBL/GenBank/DDBJ databases">
        <title>The genomes of 5 underutilized Papilionoideae crops provide insights into root nodulation and disease resistanc.</title>
        <authorList>
            <person name="Jiang F."/>
        </authorList>
    </citation>
    <scope>NUCLEOTIDE SEQUENCE [LARGE SCALE GENOMIC DNA]</scope>
    <source>
        <strain evidence="3">LVBAO_FW01</strain>
        <tissue evidence="3">Leaves</tissue>
    </source>
</reference>
<name>A0AAN9QA41_CANGL</name>
<proteinExistence type="predicted"/>
<keyword evidence="1" id="KW-0472">Membrane</keyword>
<feature type="signal peptide" evidence="2">
    <location>
        <begin position="1"/>
        <end position="26"/>
    </location>
</feature>
<organism evidence="3 4">
    <name type="scientific">Canavalia gladiata</name>
    <name type="common">Sword bean</name>
    <name type="synonym">Dolichos gladiatus</name>
    <dbReference type="NCBI Taxonomy" id="3824"/>
    <lineage>
        <taxon>Eukaryota</taxon>
        <taxon>Viridiplantae</taxon>
        <taxon>Streptophyta</taxon>
        <taxon>Embryophyta</taxon>
        <taxon>Tracheophyta</taxon>
        <taxon>Spermatophyta</taxon>
        <taxon>Magnoliopsida</taxon>
        <taxon>eudicotyledons</taxon>
        <taxon>Gunneridae</taxon>
        <taxon>Pentapetalae</taxon>
        <taxon>rosids</taxon>
        <taxon>fabids</taxon>
        <taxon>Fabales</taxon>
        <taxon>Fabaceae</taxon>
        <taxon>Papilionoideae</taxon>
        <taxon>50 kb inversion clade</taxon>
        <taxon>NPAAA clade</taxon>
        <taxon>indigoferoid/millettioid clade</taxon>
        <taxon>Phaseoleae</taxon>
        <taxon>Canavalia</taxon>
    </lineage>
</organism>
<evidence type="ECO:0000256" key="1">
    <source>
        <dbReference type="SAM" id="Phobius"/>
    </source>
</evidence>
<dbReference type="AlphaFoldDB" id="A0AAN9QA41"/>
<keyword evidence="1" id="KW-0812">Transmembrane</keyword>
<keyword evidence="1" id="KW-1133">Transmembrane helix</keyword>
<dbReference type="Proteomes" id="UP001367508">
    <property type="component" value="Unassembled WGS sequence"/>
</dbReference>
<sequence>MASASNTFSSFAFVLFVALFCAVANAQDFGLSPAPTPDAGAAGSVSSSVAVIGASIVLSLFAILKH</sequence>
<feature type="transmembrane region" description="Helical" evidence="1">
    <location>
        <begin position="42"/>
        <end position="64"/>
    </location>
</feature>
<dbReference type="EMBL" id="JAYMYQ010000006">
    <property type="protein sequence ID" value="KAK7323508.1"/>
    <property type="molecule type" value="Genomic_DNA"/>
</dbReference>
<evidence type="ECO:0008006" key="5">
    <source>
        <dbReference type="Google" id="ProtNLM"/>
    </source>
</evidence>
<protein>
    <recommendedName>
        <fullName evidence="5">Transmembrane protein</fullName>
    </recommendedName>
</protein>
<dbReference type="PANTHER" id="PTHR33659">
    <property type="entry name" value="PROTEIN, PUTATIVE-RELATED-RELATED"/>
    <property type="match status" value="1"/>
</dbReference>
<dbReference type="PANTHER" id="PTHR33659:SF1">
    <property type="entry name" value="PROTEIN, PUTATIVE-RELATED"/>
    <property type="match status" value="1"/>
</dbReference>
<comment type="caution">
    <text evidence="3">The sequence shown here is derived from an EMBL/GenBank/DDBJ whole genome shotgun (WGS) entry which is preliminary data.</text>
</comment>
<evidence type="ECO:0000313" key="4">
    <source>
        <dbReference type="Proteomes" id="UP001367508"/>
    </source>
</evidence>
<evidence type="ECO:0000256" key="2">
    <source>
        <dbReference type="SAM" id="SignalP"/>
    </source>
</evidence>
<feature type="chain" id="PRO_5042885193" description="Transmembrane protein" evidence="2">
    <location>
        <begin position="27"/>
        <end position="66"/>
    </location>
</feature>
<keyword evidence="2" id="KW-0732">Signal</keyword>